<sequence>MTENDPKLPPGLALAWGVTPGPRRGPKPAHTVDDVVRAGIEVADADGFGAVSMPRIARHLGLTPNALYRYVRSRDELLVLLADTAWGPPPDSVAKTGNWREAMTVWTHAFLDRLGVHPWLLDVPVRGAPSTPNLLGWAEVFLDGVADSGLSAADALGAAMLLDNYARGTAALDRDLRQQAPPLAQPEVLEFLLPRMAERGLPVMASVYGGGGYDDAELPDADVEFGLNRILDGIQALVDRT</sequence>
<organism evidence="6 7">
    <name type="scientific">Amycolatopsis minnesotensis</name>
    <dbReference type="NCBI Taxonomy" id="337894"/>
    <lineage>
        <taxon>Bacteria</taxon>
        <taxon>Bacillati</taxon>
        <taxon>Actinomycetota</taxon>
        <taxon>Actinomycetes</taxon>
        <taxon>Pseudonocardiales</taxon>
        <taxon>Pseudonocardiaceae</taxon>
        <taxon>Amycolatopsis</taxon>
    </lineage>
</organism>
<dbReference type="Gene3D" id="1.10.357.10">
    <property type="entry name" value="Tetracycline Repressor, domain 2"/>
    <property type="match status" value="1"/>
</dbReference>
<dbReference type="PANTHER" id="PTHR30055:SF151">
    <property type="entry name" value="TRANSCRIPTIONAL REGULATORY PROTEIN"/>
    <property type="match status" value="1"/>
</dbReference>
<evidence type="ECO:0000313" key="6">
    <source>
        <dbReference type="EMBL" id="GAA1958313.1"/>
    </source>
</evidence>
<dbReference type="InterPro" id="IPR009057">
    <property type="entry name" value="Homeodomain-like_sf"/>
</dbReference>
<dbReference type="Pfam" id="PF02909">
    <property type="entry name" value="TetR_C_1"/>
    <property type="match status" value="1"/>
</dbReference>
<dbReference type="InterPro" id="IPR004111">
    <property type="entry name" value="Repressor_TetR_C"/>
</dbReference>
<dbReference type="InterPro" id="IPR050109">
    <property type="entry name" value="HTH-type_TetR-like_transc_reg"/>
</dbReference>
<feature type="DNA-binding region" description="H-T-H motif" evidence="4">
    <location>
        <begin position="52"/>
        <end position="71"/>
    </location>
</feature>
<keyword evidence="3" id="KW-0804">Transcription</keyword>
<dbReference type="Pfam" id="PF00440">
    <property type="entry name" value="TetR_N"/>
    <property type="match status" value="1"/>
</dbReference>
<protein>
    <submittedName>
        <fullName evidence="6">TetR/AcrR family transcriptional regulator</fullName>
    </submittedName>
</protein>
<dbReference type="PROSITE" id="PS50977">
    <property type="entry name" value="HTH_TETR_2"/>
    <property type="match status" value="1"/>
</dbReference>
<evidence type="ECO:0000313" key="7">
    <source>
        <dbReference type="Proteomes" id="UP001501116"/>
    </source>
</evidence>
<dbReference type="PANTHER" id="PTHR30055">
    <property type="entry name" value="HTH-TYPE TRANSCRIPTIONAL REGULATOR RUTR"/>
    <property type="match status" value="1"/>
</dbReference>
<dbReference type="SUPFAM" id="SSF46689">
    <property type="entry name" value="Homeodomain-like"/>
    <property type="match status" value="1"/>
</dbReference>
<accession>A0ABP5C5L3</accession>
<evidence type="ECO:0000256" key="2">
    <source>
        <dbReference type="ARBA" id="ARBA00023125"/>
    </source>
</evidence>
<evidence type="ECO:0000256" key="1">
    <source>
        <dbReference type="ARBA" id="ARBA00023015"/>
    </source>
</evidence>
<evidence type="ECO:0000256" key="4">
    <source>
        <dbReference type="PROSITE-ProRule" id="PRU00335"/>
    </source>
</evidence>
<comment type="caution">
    <text evidence="6">The sequence shown here is derived from an EMBL/GenBank/DDBJ whole genome shotgun (WGS) entry which is preliminary data.</text>
</comment>
<feature type="domain" description="HTH tetR-type" evidence="5">
    <location>
        <begin position="29"/>
        <end position="89"/>
    </location>
</feature>
<evidence type="ECO:0000256" key="3">
    <source>
        <dbReference type="ARBA" id="ARBA00023163"/>
    </source>
</evidence>
<keyword evidence="1" id="KW-0805">Transcription regulation</keyword>
<evidence type="ECO:0000259" key="5">
    <source>
        <dbReference type="PROSITE" id="PS50977"/>
    </source>
</evidence>
<proteinExistence type="predicted"/>
<dbReference type="SUPFAM" id="SSF48498">
    <property type="entry name" value="Tetracyclin repressor-like, C-terminal domain"/>
    <property type="match status" value="1"/>
</dbReference>
<keyword evidence="7" id="KW-1185">Reference proteome</keyword>
<dbReference type="RefSeq" id="WP_344418156.1">
    <property type="nucleotide sequence ID" value="NZ_BAAANN010000010.1"/>
</dbReference>
<dbReference type="Proteomes" id="UP001501116">
    <property type="component" value="Unassembled WGS sequence"/>
</dbReference>
<name>A0ABP5C5L3_9PSEU</name>
<dbReference type="EMBL" id="BAAANN010000010">
    <property type="protein sequence ID" value="GAA1958313.1"/>
    <property type="molecule type" value="Genomic_DNA"/>
</dbReference>
<keyword evidence="2 4" id="KW-0238">DNA-binding</keyword>
<dbReference type="InterPro" id="IPR036271">
    <property type="entry name" value="Tet_transcr_reg_TetR-rel_C_sf"/>
</dbReference>
<gene>
    <name evidence="6" type="ORF">GCM10009754_30790</name>
</gene>
<reference evidence="7" key="1">
    <citation type="journal article" date="2019" name="Int. J. Syst. Evol. Microbiol.">
        <title>The Global Catalogue of Microorganisms (GCM) 10K type strain sequencing project: providing services to taxonomists for standard genome sequencing and annotation.</title>
        <authorList>
            <consortium name="The Broad Institute Genomics Platform"/>
            <consortium name="The Broad Institute Genome Sequencing Center for Infectious Disease"/>
            <person name="Wu L."/>
            <person name="Ma J."/>
        </authorList>
    </citation>
    <scope>NUCLEOTIDE SEQUENCE [LARGE SCALE GENOMIC DNA]</scope>
    <source>
        <strain evidence="7">JCM 14545</strain>
    </source>
</reference>
<dbReference type="InterPro" id="IPR001647">
    <property type="entry name" value="HTH_TetR"/>
</dbReference>
<dbReference type="Gene3D" id="1.10.10.60">
    <property type="entry name" value="Homeodomain-like"/>
    <property type="match status" value="1"/>
</dbReference>